<sequence>MGNRQIRISMGVILTELRCYIERNEKSSGYISSIGLNRKLTEIYKRIKNNFPIKEDSQKGNKTQ</sequence>
<reference evidence="1" key="1">
    <citation type="journal article" date="2014" name="Front. Microbiol.">
        <title>High frequency of phylogenetically diverse reductive dehalogenase-homologous genes in deep subseafloor sedimentary metagenomes.</title>
        <authorList>
            <person name="Kawai M."/>
            <person name="Futagami T."/>
            <person name="Toyoda A."/>
            <person name="Takaki Y."/>
            <person name="Nishi S."/>
            <person name="Hori S."/>
            <person name="Arai W."/>
            <person name="Tsubouchi T."/>
            <person name="Morono Y."/>
            <person name="Uchiyama I."/>
            <person name="Ito T."/>
            <person name="Fujiyama A."/>
            <person name="Inagaki F."/>
            <person name="Takami H."/>
        </authorList>
    </citation>
    <scope>NUCLEOTIDE SEQUENCE</scope>
    <source>
        <strain evidence="1">Expedition CK06-06</strain>
    </source>
</reference>
<evidence type="ECO:0000313" key="1">
    <source>
        <dbReference type="EMBL" id="GAG71015.1"/>
    </source>
</evidence>
<gene>
    <name evidence="1" type="ORF">S01H4_11159</name>
</gene>
<dbReference type="AlphaFoldDB" id="X0ZMQ8"/>
<comment type="caution">
    <text evidence="1">The sequence shown here is derived from an EMBL/GenBank/DDBJ whole genome shotgun (WGS) entry which is preliminary data.</text>
</comment>
<accession>X0ZMQ8</accession>
<dbReference type="EMBL" id="BART01004452">
    <property type="protein sequence ID" value="GAG71015.1"/>
    <property type="molecule type" value="Genomic_DNA"/>
</dbReference>
<protein>
    <submittedName>
        <fullName evidence="1">Uncharacterized protein</fullName>
    </submittedName>
</protein>
<organism evidence="1">
    <name type="scientific">marine sediment metagenome</name>
    <dbReference type="NCBI Taxonomy" id="412755"/>
    <lineage>
        <taxon>unclassified sequences</taxon>
        <taxon>metagenomes</taxon>
        <taxon>ecological metagenomes</taxon>
    </lineage>
</organism>
<name>X0ZMQ8_9ZZZZ</name>
<proteinExistence type="predicted"/>